<dbReference type="EMBL" id="CP003108">
    <property type="protein sequence ID" value="AET69369.1"/>
    <property type="molecule type" value="Genomic_DNA"/>
</dbReference>
<dbReference type="RefSeq" id="WP_014186176.1">
    <property type="nucleotide sequence ID" value="NC_016584.1"/>
</dbReference>
<dbReference type="Proteomes" id="UP000006346">
    <property type="component" value="Chromosome"/>
</dbReference>
<evidence type="ECO:0000313" key="1">
    <source>
        <dbReference type="EMBL" id="AET69369.1"/>
    </source>
</evidence>
<accession>G7WBX2</accession>
<dbReference type="STRING" id="768706.Desor_3924"/>
<dbReference type="AlphaFoldDB" id="G7WBX2"/>
<reference evidence="1 2" key="2">
    <citation type="journal article" date="2012" name="J. Bacteriol.">
        <title>Complete genome sequences of Desulfosporosinus orientis DSM765T, Desulfosporosinus youngiae DSM17734T, Desulfosporosinus meridiei DSM13257T, and Desulfosporosinus acidiphilus DSM22704T.</title>
        <authorList>
            <person name="Pester M."/>
            <person name="Brambilla E."/>
            <person name="Alazard D."/>
            <person name="Rattei T."/>
            <person name="Weinmaier T."/>
            <person name="Han J."/>
            <person name="Lucas S."/>
            <person name="Lapidus A."/>
            <person name="Cheng J.F."/>
            <person name="Goodwin L."/>
            <person name="Pitluck S."/>
            <person name="Peters L."/>
            <person name="Ovchinnikova G."/>
            <person name="Teshima H."/>
            <person name="Detter J.C."/>
            <person name="Han C.S."/>
            <person name="Tapia R."/>
            <person name="Land M.L."/>
            <person name="Hauser L."/>
            <person name="Kyrpides N.C."/>
            <person name="Ivanova N.N."/>
            <person name="Pagani I."/>
            <person name="Huntmann M."/>
            <person name="Wei C.L."/>
            <person name="Davenport K.W."/>
            <person name="Daligault H."/>
            <person name="Chain P.S."/>
            <person name="Chen A."/>
            <person name="Mavromatis K."/>
            <person name="Markowitz V."/>
            <person name="Szeto E."/>
            <person name="Mikhailova N."/>
            <person name="Pati A."/>
            <person name="Wagner M."/>
            <person name="Woyke T."/>
            <person name="Ollivier B."/>
            <person name="Klenk H.P."/>
            <person name="Spring S."/>
            <person name="Loy A."/>
        </authorList>
    </citation>
    <scope>NUCLEOTIDE SEQUENCE [LARGE SCALE GENOMIC DNA]</scope>
    <source>
        <strain evidence="2">ATCC 19365 / DSM 765 / NCIMB 8382 / VKM B-1628</strain>
    </source>
</reference>
<keyword evidence="2" id="KW-1185">Reference proteome</keyword>
<proteinExistence type="predicted"/>
<gene>
    <name evidence="1" type="ordered locus">Desor_3924</name>
</gene>
<dbReference type="PATRIC" id="fig|768706.3.peg.3969"/>
<organism evidence="1 2">
    <name type="scientific">Desulfosporosinus orientis (strain ATCC 19365 / DSM 765 / NCIMB 8382 / VKM B-1628 / Singapore I)</name>
    <name type="common">Desulfotomaculum orientis</name>
    <dbReference type="NCBI Taxonomy" id="768706"/>
    <lineage>
        <taxon>Bacteria</taxon>
        <taxon>Bacillati</taxon>
        <taxon>Bacillota</taxon>
        <taxon>Clostridia</taxon>
        <taxon>Eubacteriales</taxon>
        <taxon>Desulfitobacteriaceae</taxon>
        <taxon>Desulfosporosinus</taxon>
    </lineage>
</organism>
<dbReference type="HOGENOM" id="CLU_3198976_0_0_9"/>
<sequence length="45" mass="5267">MIEKLSGGKYYFREASKEYRLAMMDVTMDLLVEGRGFQCRMILSV</sequence>
<dbReference type="KEGG" id="dor:Desor_3924"/>
<protein>
    <submittedName>
        <fullName evidence="1">Uncharacterized protein</fullName>
    </submittedName>
</protein>
<name>G7WBX2_DESOD</name>
<reference evidence="2" key="1">
    <citation type="submission" date="2011-11" db="EMBL/GenBank/DDBJ databases">
        <title>Complete sequence of Desulfosporosinus orientis DSM 765.</title>
        <authorList>
            <person name="Lucas S."/>
            <person name="Han J."/>
            <person name="Lapidus A."/>
            <person name="Cheng J.-F."/>
            <person name="Goodwin L."/>
            <person name="Pitluck S."/>
            <person name="Peters L."/>
            <person name="Ovchinnikova G."/>
            <person name="Teshima H."/>
            <person name="Detter J.C."/>
            <person name="Han C."/>
            <person name="Tapia R."/>
            <person name="Land M."/>
            <person name="Hauser L."/>
            <person name="Kyrpides N."/>
            <person name="Ivanova N."/>
            <person name="Pagani I."/>
            <person name="Pester M."/>
            <person name="Spring S."/>
            <person name="Ollivier B."/>
            <person name="Rattei T."/>
            <person name="Klenk H.-P."/>
            <person name="Wagner M."/>
            <person name="Loy A."/>
            <person name="Woyke T."/>
        </authorList>
    </citation>
    <scope>NUCLEOTIDE SEQUENCE [LARGE SCALE GENOMIC DNA]</scope>
    <source>
        <strain evidence="2">ATCC 19365 / DSM 765 / NCIMB 8382 / VKM B-1628</strain>
    </source>
</reference>
<evidence type="ECO:0000313" key="2">
    <source>
        <dbReference type="Proteomes" id="UP000006346"/>
    </source>
</evidence>